<sequence>MFLIVCALFAGSIALTLEPRELPTNMTTLPTWQSHCHQTSGLGTPGNFPEGTHTLAFEGKYSDLFSSWTRVVRCGNPPSEANGHFECLDDRWGSVCELRCYNGYQPVGGGTEPMECHRPDPNGTLGEWRNVRRCEPIP</sequence>
<evidence type="ECO:0000313" key="3">
    <source>
        <dbReference type="Proteomes" id="UP000749559"/>
    </source>
</evidence>
<keyword evidence="3" id="KW-1185">Reference proteome</keyword>
<evidence type="ECO:0008006" key="4">
    <source>
        <dbReference type="Google" id="ProtNLM"/>
    </source>
</evidence>
<name>A0A8S4Q3M4_OWEFU</name>
<dbReference type="InterPro" id="IPR000436">
    <property type="entry name" value="Sushi_SCR_CCP_dom"/>
</dbReference>
<dbReference type="AlphaFoldDB" id="A0A8S4Q3M4"/>
<evidence type="ECO:0000313" key="2">
    <source>
        <dbReference type="EMBL" id="CAH1800535.1"/>
    </source>
</evidence>
<dbReference type="Gene3D" id="2.10.70.10">
    <property type="entry name" value="Complement Module, domain 1"/>
    <property type="match status" value="1"/>
</dbReference>
<keyword evidence="1" id="KW-1015">Disulfide bond</keyword>
<dbReference type="EMBL" id="CAIIXF020000012">
    <property type="protein sequence ID" value="CAH1800535.1"/>
    <property type="molecule type" value="Genomic_DNA"/>
</dbReference>
<evidence type="ECO:0000256" key="1">
    <source>
        <dbReference type="ARBA" id="ARBA00023157"/>
    </source>
</evidence>
<protein>
    <recommendedName>
        <fullName evidence="4">Sushi domain-containing protein</fullName>
    </recommendedName>
</protein>
<dbReference type="SUPFAM" id="SSF57535">
    <property type="entry name" value="Complement control module/SCR domain"/>
    <property type="match status" value="1"/>
</dbReference>
<accession>A0A8S4Q3M4</accession>
<reference evidence="2" key="1">
    <citation type="submission" date="2022-03" db="EMBL/GenBank/DDBJ databases">
        <authorList>
            <person name="Martin C."/>
        </authorList>
    </citation>
    <scope>NUCLEOTIDE SEQUENCE</scope>
</reference>
<gene>
    <name evidence="2" type="ORF">OFUS_LOCUS24406</name>
</gene>
<organism evidence="2 3">
    <name type="scientific">Owenia fusiformis</name>
    <name type="common">Polychaete worm</name>
    <dbReference type="NCBI Taxonomy" id="6347"/>
    <lineage>
        <taxon>Eukaryota</taxon>
        <taxon>Metazoa</taxon>
        <taxon>Spiralia</taxon>
        <taxon>Lophotrochozoa</taxon>
        <taxon>Annelida</taxon>
        <taxon>Polychaeta</taxon>
        <taxon>Sedentaria</taxon>
        <taxon>Canalipalpata</taxon>
        <taxon>Sabellida</taxon>
        <taxon>Oweniida</taxon>
        <taxon>Oweniidae</taxon>
        <taxon>Owenia</taxon>
    </lineage>
</organism>
<dbReference type="Proteomes" id="UP000749559">
    <property type="component" value="Unassembled WGS sequence"/>
</dbReference>
<comment type="caution">
    <text evidence="2">The sequence shown here is derived from an EMBL/GenBank/DDBJ whole genome shotgun (WGS) entry which is preliminary data.</text>
</comment>
<dbReference type="CDD" id="cd00033">
    <property type="entry name" value="CCP"/>
    <property type="match status" value="1"/>
</dbReference>
<dbReference type="InterPro" id="IPR035976">
    <property type="entry name" value="Sushi/SCR/CCP_sf"/>
</dbReference>
<proteinExistence type="predicted"/>